<dbReference type="AlphaFoldDB" id="A0A291RJC7"/>
<dbReference type="GeneID" id="88358794"/>
<organism evidence="1 2">
    <name type="scientific">Nocardia terpenica</name>
    <dbReference type="NCBI Taxonomy" id="455432"/>
    <lineage>
        <taxon>Bacteria</taxon>
        <taxon>Bacillati</taxon>
        <taxon>Actinomycetota</taxon>
        <taxon>Actinomycetes</taxon>
        <taxon>Mycobacteriales</taxon>
        <taxon>Nocardiaceae</taxon>
        <taxon>Nocardia</taxon>
    </lineage>
</organism>
<proteinExistence type="predicted"/>
<dbReference type="Pfam" id="PF19818">
    <property type="entry name" value="DUF6301"/>
    <property type="match status" value="1"/>
</dbReference>
<dbReference type="Proteomes" id="UP000221961">
    <property type="component" value="Chromosome"/>
</dbReference>
<sequence>MTEWRRLTDSEVVDLATRLRSFNWSWRLADVPILADAFGWQVQTTRPDWVLLDDGFGMASGHVHGRNGAVESIELRVTDYATDDPRGREQVRDAFAGMAVALGASFGEPSARKPGESAEIRWAGPDTTVQLIRVGNSVRLHLVANDYLRDRDRAVELEAEGLL</sequence>
<evidence type="ECO:0000313" key="1">
    <source>
        <dbReference type="EMBL" id="ATL67398.1"/>
    </source>
</evidence>
<gene>
    <name evidence="1" type="ORF">CRH09_15530</name>
</gene>
<name>A0A291RJC7_9NOCA</name>
<protein>
    <submittedName>
        <fullName evidence="1">Uncharacterized protein</fullName>
    </submittedName>
</protein>
<evidence type="ECO:0000313" key="2">
    <source>
        <dbReference type="Proteomes" id="UP000221961"/>
    </source>
</evidence>
<dbReference type="InterPro" id="IPR046268">
    <property type="entry name" value="DUF6301"/>
</dbReference>
<dbReference type="KEGG" id="ntp:CRH09_15530"/>
<dbReference type="EMBL" id="CP023778">
    <property type="protein sequence ID" value="ATL67398.1"/>
    <property type="molecule type" value="Genomic_DNA"/>
</dbReference>
<accession>A0A291RJC7</accession>
<reference evidence="1 2" key="1">
    <citation type="submission" date="2017-10" db="EMBL/GenBank/DDBJ databases">
        <title>Comparative genomics between pathogenic Norcardia.</title>
        <authorList>
            <person name="Zeng L."/>
        </authorList>
    </citation>
    <scope>NUCLEOTIDE SEQUENCE [LARGE SCALE GENOMIC DNA]</scope>
    <source>
        <strain evidence="1 2">NC_YFY_NT001</strain>
    </source>
</reference>
<dbReference type="RefSeq" id="WP_098694541.1">
    <property type="nucleotide sequence ID" value="NZ_CP023778.1"/>
</dbReference>